<keyword evidence="2" id="KW-1185">Reference proteome</keyword>
<name>A0A3Q9G711_9ACTO</name>
<proteinExistence type="predicted"/>
<protein>
    <submittedName>
        <fullName evidence="1">Uncharacterized protein</fullName>
    </submittedName>
</protein>
<organism evidence="1 2">
    <name type="scientific">Flaviflexus ciconiae</name>
    <dbReference type="NCBI Taxonomy" id="2496867"/>
    <lineage>
        <taxon>Bacteria</taxon>
        <taxon>Bacillati</taxon>
        <taxon>Actinomycetota</taxon>
        <taxon>Actinomycetes</taxon>
        <taxon>Actinomycetales</taxon>
        <taxon>Actinomycetaceae</taxon>
        <taxon>Flaviflexus</taxon>
    </lineage>
</organism>
<evidence type="ECO:0000313" key="2">
    <source>
        <dbReference type="Proteomes" id="UP000280344"/>
    </source>
</evidence>
<dbReference type="EMBL" id="CP034593">
    <property type="protein sequence ID" value="AZQ77127.1"/>
    <property type="molecule type" value="Genomic_DNA"/>
</dbReference>
<dbReference type="Proteomes" id="UP000280344">
    <property type="component" value="Chromosome"/>
</dbReference>
<gene>
    <name evidence="1" type="ORF">EJ997_07075</name>
</gene>
<evidence type="ECO:0000313" key="1">
    <source>
        <dbReference type="EMBL" id="AZQ77127.1"/>
    </source>
</evidence>
<sequence>MSTPVPEFAGRISRISQQRARVWGLMMDMWNGDEDFIKAVREGEFGEFVREHFQEIGQESLAHGALMSLDVYSRGARRRTFEDDRDAFLADHGNLLADKPHYDGLEAMRDLCRKESAAWAAGDLDTGRDCRKAEFEHLEGGLEMNLVELLKNNIEVAKSHVWRTLSRIFLIFLATETGHQSSLETK</sequence>
<reference evidence="1 2" key="1">
    <citation type="submission" date="2018-12" db="EMBL/GenBank/DDBJ databases">
        <title>Complete genome sequence of Flaviflexus sp. H23T48.</title>
        <authorList>
            <person name="Bae J.-W."/>
            <person name="Lee J.-Y."/>
        </authorList>
    </citation>
    <scope>NUCLEOTIDE SEQUENCE [LARGE SCALE GENOMIC DNA]</scope>
    <source>
        <strain evidence="1 2">H23T48</strain>
    </source>
</reference>
<dbReference type="AlphaFoldDB" id="A0A3Q9G711"/>
<dbReference type="RefSeq" id="WP_126703932.1">
    <property type="nucleotide sequence ID" value="NZ_CP034593.1"/>
</dbReference>
<dbReference type="OrthoDB" id="5144869at2"/>
<accession>A0A3Q9G711</accession>
<dbReference type="KEGG" id="flh:EJ997_07075"/>